<keyword evidence="3 6" id="KW-0812">Transmembrane</keyword>
<feature type="region of interest" description="Disordered" evidence="7">
    <location>
        <begin position="638"/>
        <end position="680"/>
    </location>
</feature>
<organism evidence="9 10">
    <name type="scientific">Chlorella ohadii</name>
    <dbReference type="NCBI Taxonomy" id="2649997"/>
    <lineage>
        <taxon>Eukaryota</taxon>
        <taxon>Viridiplantae</taxon>
        <taxon>Chlorophyta</taxon>
        <taxon>core chlorophytes</taxon>
        <taxon>Trebouxiophyceae</taxon>
        <taxon>Chlorellales</taxon>
        <taxon>Chlorellaceae</taxon>
        <taxon>Chlorella clade</taxon>
        <taxon>Chlorella</taxon>
    </lineage>
</organism>
<evidence type="ECO:0000256" key="7">
    <source>
        <dbReference type="SAM" id="MobiDB-lite"/>
    </source>
</evidence>
<evidence type="ECO:0000256" key="1">
    <source>
        <dbReference type="ARBA" id="ARBA00004141"/>
    </source>
</evidence>
<name>A0AAD5DX26_9CHLO</name>
<feature type="transmembrane region" description="Helical" evidence="8">
    <location>
        <begin position="167"/>
        <end position="188"/>
    </location>
</feature>
<dbReference type="EMBL" id="JADXDR010000015">
    <property type="protein sequence ID" value="KAI7845605.1"/>
    <property type="molecule type" value="Genomic_DNA"/>
</dbReference>
<feature type="transmembrane region" description="Helical" evidence="8">
    <location>
        <begin position="555"/>
        <end position="574"/>
    </location>
</feature>
<evidence type="ECO:0000313" key="10">
    <source>
        <dbReference type="Proteomes" id="UP001205105"/>
    </source>
</evidence>
<dbReference type="InterPro" id="IPR018456">
    <property type="entry name" value="PTR2_symporter_CS"/>
</dbReference>
<accession>A0AAD5DX26</accession>
<gene>
    <name evidence="9" type="ORF">COHA_000891</name>
</gene>
<keyword evidence="5 8" id="KW-0472">Membrane</keyword>
<feature type="transmembrane region" description="Helical" evidence="8">
    <location>
        <begin position="518"/>
        <end position="543"/>
    </location>
</feature>
<dbReference type="InterPro" id="IPR036259">
    <property type="entry name" value="MFS_trans_sf"/>
</dbReference>
<feature type="transmembrane region" description="Helical" evidence="8">
    <location>
        <begin position="209"/>
        <end position="229"/>
    </location>
</feature>
<dbReference type="PANTHER" id="PTHR11654">
    <property type="entry name" value="OLIGOPEPTIDE TRANSPORTER-RELATED"/>
    <property type="match status" value="1"/>
</dbReference>
<evidence type="ECO:0000256" key="6">
    <source>
        <dbReference type="RuleBase" id="RU003755"/>
    </source>
</evidence>
<evidence type="ECO:0000256" key="8">
    <source>
        <dbReference type="SAM" id="Phobius"/>
    </source>
</evidence>
<comment type="similarity">
    <text evidence="2 6">Belongs to the major facilitator superfamily. Proton-dependent oligopeptide transporter (POT/PTR) (TC 2.A.17) family.</text>
</comment>
<dbReference type="GO" id="GO:0006857">
    <property type="term" value="P:oligopeptide transport"/>
    <property type="evidence" value="ECO:0007669"/>
    <property type="project" value="InterPro"/>
</dbReference>
<dbReference type="SUPFAM" id="SSF103473">
    <property type="entry name" value="MFS general substrate transporter"/>
    <property type="match status" value="1"/>
</dbReference>
<dbReference type="AlphaFoldDB" id="A0AAD5DX26"/>
<reference evidence="9" key="1">
    <citation type="submission" date="2020-11" db="EMBL/GenBank/DDBJ databases">
        <title>Chlorella ohadii genome sequencing and assembly.</title>
        <authorList>
            <person name="Murik O."/>
            <person name="Treves H."/>
            <person name="Kedem I."/>
            <person name="Shotland Y."/>
            <person name="Kaplan A."/>
        </authorList>
    </citation>
    <scope>NUCLEOTIDE SEQUENCE</scope>
    <source>
        <strain evidence="9">1</strain>
    </source>
</reference>
<feature type="transmembrane region" description="Helical" evidence="8">
    <location>
        <begin position="418"/>
        <end position="437"/>
    </location>
</feature>
<evidence type="ECO:0000313" key="9">
    <source>
        <dbReference type="EMBL" id="KAI7845605.1"/>
    </source>
</evidence>
<feature type="compositionally biased region" description="Low complexity" evidence="7">
    <location>
        <begin position="665"/>
        <end position="680"/>
    </location>
</feature>
<comment type="subcellular location">
    <subcellularLocation>
        <location evidence="1 6">Membrane</location>
        <topology evidence="1 6">Multi-pass membrane protein</topology>
    </subcellularLocation>
</comment>
<dbReference type="Proteomes" id="UP001205105">
    <property type="component" value="Unassembled WGS sequence"/>
</dbReference>
<keyword evidence="6" id="KW-0813">Transport</keyword>
<dbReference type="GO" id="GO:0016020">
    <property type="term" value="C:membrane"/>
    <property type="evidence" value="ECO:0007669"/>
    <property type="project" value="UniProtKB-SubCell"/>
</dbReference>
<dbReference type="PROSITE" id="PS01022">
    <property type="entry name" value="PTR2_1"/>
    <property type="match status" value="1"/>
</dbReference>
<dbReference type="InterPro" id="IPR000109">
    <property type="entry name" value="POT_fam"/>
</dbReference>
<sequence>MSGSQLKSPFESEQEGGSRASGELPDSKAAEIADGSKLHTDGASEEEEEDIPLLKSPMVTRAPFILVNEFCERLAYYGIATNIITYLTGQLGQSNSSAASAVNAWSGTCYVTPLLGAFLADAYMGRYWVILVFSVLYMGGLAMLSASAGDSSLHPATGQPATSSQTAFFWASMYLIAIGTGGIKPCVSTFGADQFDENKPAEAKLIPRFFNWFYASINVGAIISSTVVVNVQTNVSWFAGFLIPTIAFAVAITVFVSGTRLYRRMPPGGSPFTRMARVIGGAFAHWRAKVPEDANQLHEVEGEMSTVPGQVKLGRSPSYKWLEKACTVTKPAGSPDRWLVTLTEVEELKCIVRLVPVMLTLIVYNAIYAQASVALGTGWGAVHLHSGSGSDGGIGGSMTTLFILQGEGMDTQLGSINVAPATVSVLDCISVIIWVILYDMVIAPFFKRRGHPISQIVRIGIGYCVACLSMVAAAVVEIIRLQVVADHNLQNTDPTAPGAPVVPMAPDAMRSTCAAMQLLASALGSYLAAALVSIVQAISGGTWVPDNVNDGHMDYFFWMMAVLMALTLVVYIFIARAFRYKQVTHETIDPEAMALAPDGRGALPFSIGVVRSMSADIHQGMPRQDSLELHHKMSGGLSGSSLSLAQRRSRRVGSGPVVLQPVPEQPSAAEASAKQQAPAS</sequence>
<keyword evidence="4 8" id="KW-1133">Transmembrane helix</keyword>
<feature type="compositionally biased region" description="Basic and acidic residues" evidence="7">
    <location>
        <begin position="25"/>
        <end position="42"/>
    </location>
</feature>
<dbReference type="Gene3D" id="1.20.1250.20">
    <property type="entry name" value="MFS general substrate transporter like domains"/>
    <property type="match status" value="1"/>
</dbReference>
<dbReference type="PROSITE" id="PS01023">
    <property type="entry name" value="PTR2_2"/>
    <property type="match status" value="1"/>
</dbReference>
<feature type="region of interest" description="Disordered" evidence="7">
    <location>
        <begin position="1"/>
        <end position="52"/>
    </location>
</feature>
<protein>
    <submittedName>
        <fullName evidence="9">Uncharacterized protein</fullName>
    </submittedName>
</protein>
<evidence type="ECO:0000256" key="2">
    <source>
        <dbReference type="ARBA" id="ARBA00005982"/>
    </source>
</evidence>
<evidence type="ECO:0000256" key="3">
    <source>
        <dbReference type="ARBA" id="ARBA00022692"/>
    </source>
</evidence>
<feature type="transmembrane region" description="Helical" evidence="8">
    <location>
        <begin position="235"/>
        <end position="256"/>
    </location>
</feature>
<comment type="caution">
    <text evidence="9">The sequence shown here is derived from an EMBL/GenBank/DDBJ whole genome shotgun (WGS) entry which is preliminary data.</text>
</comment>
<evidence type="ECO:0000256" key="4">
    <source>
        <dbReference type="ARBA" id="ARBA00022989"/>
    </source>
</evidence>
<proteinExistence type="inferred from homology"/>
<dbReference type="Pfam" id="PF00854">
    <property type="entry name" value="PTR2"/>
    <property type="match status" value="2"/>
</dbReference>
<dbReference type="GO" id="GO:0022857">
    <property type="term" value="F:transmembrane transporter activity"/>
    <property type="evidence" value="ECO:0007669"/>
    <property type="project" value="InterPro"/>
</dbReference>
<keyword evidence="10" id="KW-1185">Reference proteome</keyword>
<feature type="transmembrane region" description="Helical" evidence="8">
    <location>
        <begin position="127"/>
        <end position="147"/>
    </location>
</feature>
<evidence type="ECO:0000256" key="5">
    <source>
        <dbReference type="ARBA" id="ARBA00023136"/>
    </source>
</evidence>